<dbReference type="OrthoDB" id="1065058at2759"/>
<feature type="region of interest" description="Disordered" evidence="2">
    <location>
        <begin position="459"/>
        <end position="506"/>
    </location>
</feature>
<dbReference type="Pfam" id="PF12937">
    <property type="entry name" value="F-box-like"/>
    <property type="match status" value="1"/>
</dbReference>
<dbReference type="GO" id="GO:0009166">
    <property type="term" value="P:nucleotide catabolic process"/>
    <property type="evidence" value="ECO:0007669"/>
    <property type="project" value="TreeGrafter"/>
</dbReference>
<dbReference type="EMBL" id="NBSH01000018">
    <property type="protein sequence ID" value="ORX33682.1"/>
    <property type="molecule type" value="Genomic_DNA"/>
</dbReference>
<dbReference type="InterPro" id="IPR036047">
    <property type="entry name" value="F-box-like_dom_sf"/>
</dbReference>
<accession>A0A1Y1U6Q6</accession>
<dbReference type="PROSITE" id="PS50294">
    <property type="entry name" value="WD_REPEATS_REGION"/>
    <property type="match status" value="1"/>
</dbReference>
<dbReference type="InterPro" id="IPR036322">
    <property type="entry name" value="WD40_repeat_dom_sf"/>
</dbReference>
<sequence length="616" mass="69067">MPHAVVPRRSGLAGTRLAINPRKSFADQLSEHPTTLPAWAEQLTDTPPRSEHLVEEARQVPVNGVFNHEDWELRTETEAEDDRHSKQVHHYRTLLIRAHSSSSAELHEVHSRLHTLQRHYDELKALHDQCDNSRSAVKNLSREQRVQLLGEIVASCHPSDVDAQIALLQKYKKSTGDILGRLGDNVSARILSYLDLSDIMHIRLVSKRYHAITQVPALWQRMCRQIGHTGADVCESHFRRLWERELRWRRGNPVEVTLLEGHTSYVTSIMIRGETIISGSYDGTIRIWNFLESLPPTILPGKPISCLDYHEAEGVLVTGSHDVGRIQIWRNGEIWRTLSGHLHGIRAVAINHRWLVSAGADKALVVWDWRTGEKVTKFGQQTNICAGIHLLEDYIMAMTVDGIIRTFGIVEREMLGQHRLTDIAPGVSENVNWFEGHGRYMTCATRHLIIELEWEDASSGSEMPPRRQALTSRRPPDTPVRASTAKSTLSPVLTSPSTFSSPRMPVKRAIGPSLPVVMRAPRLVRTIVATDIERGAVNGEKIVTSTRFAARAGADRQFYICPGPGESLNPMRGAWAEVADHLQLQTPAKNPTSIAMDRDRIAYGCTDGSVVVVSFV</sequence>
<dbReference type="SUPFAM" id="SSF81383">
    <property type="entry name" value="F-box domain"/>
    <property type="match status" value="1"/>
</dbReference>
<dbReference type="InterPro" id="IPR052791">
    <property type="entry name" value="SSM1_domain"/>
</dbReference>
<dbReference type="InterPro" id="IPR001810">
    <property type="entry name" value="F-box_dom"/>
</dbReference>
<feature type="repeat" description="WD" evidence="1">
    <location>
        <begin position="338"/>
        <end position="377"/>
    </location>
</feature>
<dbReference type="PROSITE" id="PS50181">
    <property type="entry name" value="FBOX"/>
    <property type="match status" value="1"/>
</dbReference>
<evidence type="ECO:0000259" key="3">
    <source>
        <dbReference type="PROSITE" id="PS50181"/>
    </source>
</evidence>
<reference evidence="4 5" key="1">
    <citation type="submission" date="2017-03" db="EMBL/GenBank/DDBJ databases">
        <title>Widespread Adenine N6-methylation of Active Genes in Fungi.</title>
        <authorList>
            <consortium name="DOE Joint Genome Institute"/>
            <person name="Mondo S.J."/>
            <person name="Dannebaum R.O."/>
            <person name="Kuo R.C."/>
            <person name="Louie K.B."/>
            <person name="Bewick A.J."/>
            <person name="Labutti K."/>
            <person name="Haridas S."/>
            <person name="Kuo A."/>
            <person name="Salamov A."/>
            <person name="Ahrendt S.R."/>
            <person name="Lau R."/>
            <person name="Bowen B.P."/>
            <person name="Lipzen A."/>
            <person name="Sullivan W."/>
            <person name="Andreopoulos W.B."/>
            <person name="Clum A."/>
            <person name="Lindquist E."/>
            <person name="Daum C."/>
            <person name="Northen T.R."/>
            <person name="Ramamoorthy G."/>
            <person name="Schmitz R.J."/>
            <person name="Gryganskyi A."/>
            <person name="Culley D."/>
            <person name="Magnuson J."/>
            <person name="James T.Y."/>
            <person name="O'Malley M.A."/>
            <person name="Stajich J.E."/>
            <person name="Spatafora J.W."/>
            <person name="Visel A."/>
            <person name="Grigoriev I.V."/>
        </authorList>
    </citation>
    <scope>NUCLEOTIDE SEQUENCE [LARGE SCALE GENOMIC DNA]</scope>
    <source>
        <strain evidence="4 5">NRRL Y-17943</strain>
    </source>
</reference>
<dbReference type="PANTHER" id="PTHR47438:SF1">
    <property type="entry name" value="PHOSPHATE METABOLISM PROTEIN 8-RELATED"/>
    <property type="match status" value="1"/>
</dbReference>
<dbReference type="Pfam" id="PF00400">
    <property type="entry name" value="WD40"/>
    <property type="match status" value="2"/>
</dbReference>
<comment type="caution">
    <text evidence="4">The sequence shown here is derived from an EMBL/GenBank/DDBJ whole genome shotgun (WGS) entry which is preliminary data.</text>
</comment>
<dbReference type="InterPro" id="IPR001680">
    <property type="entry name" value="WD40_rpt"/>
</dbReference>
<evidence type="ECO:0000256" key="1">
    <source>
        <dbReference type="PROSITE-ProRule" id="PRU00221"/>
    </source>
</evidence>
<dbReference type="SUPFAM" id="SSF50978">
    <property type="entry name" value="WD40 repeat-like"/>
    <property type="match status" value="1"/>
</dbReference>
<dbReference type="AlphaFoldDB" id="A0A1Y1U6Q6"/>
<feature type="compositionally biased region" description="Low complexity" evidence="2">
    <location>
        <begin position="487"/>
        <end position="502"/>
    </location>
</feature>
<evidence type="ECO:0000256" key="2">
    <source>
        <dbReference type="SAM" id="MobiDB-lite"/>
    </source>
</evidence>
<protein>
    <submittedName>
        <fullName evidence="4">WD40-repeat-containing domain protein</fullName>
    </submittedName>
</protein>
<dbReference type="STRING" id="4999.A0A1Y1U6Q6"/>
<dbReference type="GO" id="GO:0006206">
    <property type="term" value="P:pyrimidine nucleobase metabolic process"/>
    <property type="evidence" value="ECO:0007669"/>
    <property type="project" value="TreeGrafter"/>
</dbReference>
<dbReference type="Proteomes" id="UP000193218">
    <property type="component" value="Unassembled WGS sequence"/>
</dbReference>
<keyword evidence="1" id="KW-0853">WD repeat</keyword>
<keyword evidence="5" id="KW-1185">Reference proteome</keyword>
<dbReference type="RefSeq" id="XP_021867992.1">
    <property type="nucleotide sequence ID" value="XM_022017194.1"/>
</dbReference>
<dbReference type="PROSITE" id="PS50082">
    <property type="entry name" value="WD_REPEATS_2"/>
    <property type="match status" value="2"/>
</dbReference>
<feature type="domain" description="F-box" evidence="3">
    <location>
        <begin position="176"/>
        <end position="222"/>
    </location>
</feature>
<name>A0A1Y1U6Q6_9TREE</name>
<dbReference type="Gene3D" id="1.20.1280.50">
    <property type="match status" value="1"/>
</dbReference>
<dbReference type="Gene3D" id="2.130.10.10">
    <property type="entry name" value="YVTN repeat-like/Quinoprotein amine dehydrogenase"/>
    <property type="match status" value="1"/>
</dbReference>
<dbReference type="InterPro" id="IPR015943">
    <property type="entry name" value="WD40/YVTN_repeat-like_dom_sf"/>
</dbReference>
<evidence type="ECO:0000313" key="4">
    <source>
        <dbReference type="EMBL" id="ORX33682.1"/>
    </source>
</evidence>
<organism evidence="4 5">
    <name type="scientific">Kockovaella imperatae</name>
    <dbReference type="NCBI Taxonomy" id="4999"/>
    <lineage>
        <taxon>Eukaryota</taxon>
        <taxon>Fungi</taxon>
        <taxon>Dikarya</taxon>
        <taxon>Basidiomycota</taxon>
        <taxon>Agaricomycotina</taxon>
        <taxon>Tremellomycetes</taxon>
        <taxon>Tremellales</taxon>
        <taxon>Cuniculitremaceae</taxon>
        <taxon>Kockovaella</taxon>
    </lineage>
</organism>
<dbReference type="SMART" id="SM00320">
    <property type="entry name" value="WD40"/>
    <property type="match status" value="4"/>
</dbReference>
<dbReference type="GeneID" id="33559003"/>
<dbReference type="PANTHER" id="PTHR47438">
    <property type="entry name" value="PHOSPHATE METABOLISM PROTEIN 8-RELATED"/>
    <property type="match status" value="1"/>
</dbReference>
<evidence type="ECO:0000313" key="5">
    <source>
        <dbReference type="Proteomes" id="UP000193218"/>
    </source>
</evidence>
<dbReference type="GO" id="GO:0008252">
    <property type="term" value="F:nucleotidase activity"/>
    <property type="evidence" value="ECO:0007669"/>
    <property type="project" value="TreeGrafter"/>
</dbReference>
<dbReference type="InParanoid" id="A0A1Y1U6Q6"/>
<proteinExistence type="predicted"/>
<gene>
    <name evidence="4" type="ORF">BD324DRAFT_639147</name>
</gene>
<feature type="repeat" description="WD" evidence="1">
    <location>
        <begin position="259"/>
        <end position="289"/>
    </location>
</feature>